<evidence type="ECO:0000313" key="15">
    <source>
        <dbReference type="RefSeq" id="XP_065660839.1"/>
    </source>
</evidence>
<keyword evidence="7" id="KW-0630">Potassium</keyword>
<evidence type="ECO:0000256" key="11">
    <source>
        <dbReference type="ARBA" id="ARBA00023303"/>
    </source>
</evidence>
<evidence type="ECO:0000256" key="8">
    <source>
        <dbReference type="ARBA" id="ARBA00022989"/>
    </source>
</evidence>
<dbReference type="InterPro" id="IPR027359">
    <property type="entry name" value="Volt_channel_dom_sf"/>
</dbReference>
<keyword evidence="6" id="KW-0851">Voltage-gated channel</keyword>
<keyword evidence="2" id="KW-0813">Transport</keyword>
<keyword evidence="10 12" id="KW-0472">Membrane</keyword>
<evidence type="ECO:0000256" key="1">
    <source>
        <dbReference type="ARBA" id="ARBA00004141"/>
    </source>
</evidence>
<comment type="subcellular location">
    <subcellularLocation>
        <location evidence="1">Membrane</location>
        <topology evidence="1">Multi-pass membrane protein</topology>
    </subcellularLocation>
</comment>
<dbReference type="SMART" id="SM00225">
    <property type="entry name" value="BTB"/>
    <property type="match status" value="1"/>
</dbReference>
<feature type="transmembrane region" description="Helical" evidence="12">
    <location>
        <begin position="193"/>
        <end position="211"/>
    </location>
</feature>
<evidence type="ECO:0000256" key="2">
    <source>
        <dbReference type="ARBA" id="ARBA00022448"/>
    </source>
</evidence>
<dbReference type="Pfam" id="PF00520">
    <property type="entry name" value="Ion_trans"/>
    <property type="match status" value="1"/>
</dbReference>
<dbReference type="Gene3D" id="1.20.120.350">
    <property type="entry name" value="Voltage-gated potassium channels. Chain C"/>
    <property type="match status" value="1"/>
</dbReference>
<dbReference type="PANTHER" id="PTHR11537:SF113">
    <property type="entry name" value="POTASSIUM VOLTAGE-GATED CHANNEL PROTEIN SHAKER"/>
    <property type="match status" value="1"/>
</dbReference>
<dbReference type="Pfam" id="PF02214">
    <property type="entry name" value="BTB_2"/>
    <property type="match status" value="1"/>
</dbReference>
<keyword evidence="5" id="KW-0631">Potassium channel</keyword>
<evidence type="ECO:0000256" key="7">
    <source>
        <dbReference type="ARBA" id="ARBA00022958"/>
    </source>
</evidence>
<dbReference type="SUPFAM" id="SSF81324">
    <property type="entry name" value="Voltage-gated potassium channels"/>
    <property type="match status" value="1"/>
</dbReference>
<feature type="transmembrane region" description="Helical" evidence="12">
    <location>
        <begin position="377"/>
        <end position="397"/>
    </location>
</feature>
<dbReference type="RefSeq" id="XP_065660839.1">
    <property type="nucleotide sequence ID" value="XM_065804767.1"/>
</dbReference>
<dbReference type="GeneID" id="100203137"/>
<evidence type="ECO:0000256" key="5">
    <source>
        <dbReference type="ARBA" id="ARBA00022826"/>
    </source>
</evidence>
<keyword evidence="4 12" id="KW-0812">Transmembrane</keyword>
<evidence type="ECO:0000256" key="12">
    <source>
        <dbReference type="SAM" id="Phobius"/>
    </source>
</evidence>
<name>A0ABM4CGI6_HYDVU</name>
<evidence type="ECO:0000313" key="14">
    <source>
        <dbReference type="Proteomes" id="UP001652625"/>
    </source>
</evidence>
<evidence type="ECO:0000256" key="10">
    <source>
        <dbReference type="ARBA" id="ARBA00023136"/>
    </source>
</evidence>
<keyword evidence="9" id="KW-0406">Ion transport</keyword>
<evidence type="ECO:0000256" key="3">
    <source>
        <dbReference type="ARBA" id="ARBA00022538"/>
    </source>
</evidence>
<feature type="domain" description="BTB" evidence="13">
    <location>
        <begin position="59"/>
        <end position="159"/>
    </location>
</feature>
<dbReference type="PANTHER" id="PTHR11537">
    <property type="entry name" value="VOLTAGE-GATED POTASSIUM CHANNEL"/>
    <property type="match status" value="1"/>
</dbReference>
<keyword evidence="3" id="KW-0633">Potassium transport</keyword>
<keyword evidence="11" id="KW-0407">Ion channel</keyword>
<dbReference type="InterPro" id="IPR028325">
    <property type="entry name" value="VG_K_chnl"/>
</dbReference>
<sequence>MFVRTGTVKISRTLSNASQNSPEKKLFNQQKKKKESFQCSFLAHHINAIRIGGLVLHQQRVKICVRGTLFETFESTLGNFPNTLLGNISKRNTYFDELRGAYVFDRCVNSFDAVLFYYQSKGTLAKPPLVTREQFYEELNFYEIDGVIDERHMEDLYFLKQNDKKNGELPKGCFRSTVWKFVNFFNDNFIQTAYTYVNLLITLLSITAFCLETEPSLQFAKIWIYIEIGTGIFFGIEFIFFVYSCPNIFQLRRSLNVLIDLASVIVNVVYIILYFLVGNKVAVLIRFFRVIRVFKLTKFSMALRLFIYTLYKCSNFLQIILVTGGTLSFAFAAFIFILENQFNKYKEESAFRSIFDAMWYAVISATGVGYGDIHPTTALGKVCGAFLLVTGILLFCLPQPVLVNQFISVYYLPEIMCNKETLRKNAIMKMRQAMLGEV</sequence>
<protein>
    <submittedName>
        <fullName evidence="15">Potassium voltage-gated channel subfamily A member 1</fullName>
    </submittedName>
</protein>
<organism evidence="14 15">
    <name type="scientific">Hydra vulgaris</name>
    <name type="common">Hydra</name>
    <name type="synonym">Hydra attenuata</name>
    <dbReference type="NCBI Taxonomy" id="6087"/>
    <lineage>
        <taxon>Eukaryota</taxon>
        <taxon>Metazoa</taxon>
        <taxon>Cnidaria</taxon>
        <taxon>Hydrozoa</taxon>
        <taxon>Hydroidolina</taxon>
        <taxon>Anthoathecata</taxon>
        <taxon>Aplanulata</taxon>
        <taxon>Hydridae</taxon>
        <taxon>Hydra</taxon>
    </lineage>
</organism>
<evidence type="ECO:0000256" key="6">
    <source>
        <dbReference type="ARBA" id="ARBA00022882"/>
    </source>
</evidence>
<dbReference type="InterPro" id="IPR003131">
    <property type="entry name" value="T1-type_BTB"/>
</dbReference>
<gene>
    <name evidence="15" type="primary">LOC100203137</name>
</gene>
<evidence type="ECO:0000256" key="4">
    <source>
        <dbReference type="ARBA" id="ARBA00022692"/>
    </source>
</evidence>
<proteinExistence type="predicted"/>
<keyword evidence="14" id="KW-1185">Reference proteome</keyword>
<keyword evidence="8 12" id="KW-1133">Transmembrane helix</keyword>
<dbReference type="InterPro" id="IPR011333">
    <property type="entry name" value="SKP1/BTB/POZ_sf"/>
</dbReference>
<dbReference type="Proteomes" id="UP001652625">
    <property type="component" value="Chromosome 09"/>
</dbReference>
<dbReference type="PRINTS" id="PR00169">
    <property type="entry name" value="KCHANNEL"/>
</dbReference>
<evidence type="ECO:0000259" key="13">
    <source>
        <dbReference type="SMART" id="SM00225"/>
    </source>
</evidence>
<dbReference type="Gene3D" id="1.10.287.70">
    <property type="match status" value="1"/>
</dbReference>
<dbReference type="SUPFAM" id="SSF54695">
    <property type="entry name" value="POZ domain"/>
    <property type="match status" value="1"/>
</dbReference>
<feature type="transmembrane region" description="Helical" evidence="12">
    <location>
        <begin position="255"/>
        <end position="277"/>
    </location>
</feature>
<dbReference type="InterPro" id="IPR000210">
    <property type="entry name" value="BTB/POZ_dom"/>
</dbReference>
<feature type="transmembrane region" description="Helical" evidence="12">
    <location>
        <begin position="350"/>
        <end position="371"/>
    </location>
</feature>
<feature type="transmembrane region" description="Helical" evidence="12">
    <location>
        <begin position="316"/>
        <end position="338"/>
    </location>
</feature>
<dbReference type="Gene3D" id="3.30.710.10">
    <property type="entry name" value="Potassium Channel Kv1.1, Chain A"/>
    <property type="match status" value="1"/>
</dbReference>
<evidence type="ECO:0000256" key="9">
    <source>
        <dbReference type="ARBA" id="ARBA00023065"/>
    </source>
</evidence>
<reference evidence="15" key="1">
    <citation type="submission" date="2025-08" db="UniProtKB">
        <authorList>
            <consortium name="RefSeq"/>
        </authorList>
    </citation>
    <scope>IDENTIFICATION</scope>
</reference>
<feature type="transmembrane region" description="Helical" evidence="12">
    <location>
        <begin position="223"/>
        <end position="243"/>
    </location>
</feature>
<dbReference type="InterPro" id="IPR005821">
    <property type="entry name" value="Ion_trans_dom"/>
</dbReference>
<accession>A0ABM4CGI6</accession>